<dbReference type="OrthoDB" id="4062651at2759"/>
<feature type="domain" description="Bromo" evidence="2">
    <location>
        <begin position="38"/>
        <end position="104"/>
    </location>
</feature>
<dbReference type="Gene3D" id="1.20.920.10">
    <property type="entry name" value="Bromodomain-like"/>
    <property type="match status" value="1"/>
</dbReference>
<dbReference type="STRING" id="1432141.A0A015IEZ0"/>
<keyword evidence="4" id="KW-1185">Reference proteome</keyword>
<evidence type="ECO:0000259" key="2">
    <source>
        <dbReference type="Pfam" id="PF00439"/>
    </source>
</evidence>
<accession>A0A015IEZ0</accession>
<dbReference type="InterPro" id="IPR036427">
    <property type="entry name" value="Bromodomain-like_sf"/>
</dbReference>
<dbReference type="EMBL" id="JEMT01029280">
    <property type="protein sequence ID" value="EXX52560.1"/>
    <property type="molecule type" value="Genomic_DNA"/>
</dbReference>
<comment type="caution">
    <text evidence="3">The sequence shown here is derived from an EMBL/GenBank/DDBJ whole genome shotgun (WGS) entry which is preliminary data.</text>
</comment>
<evidence type="ECO:0000256" key="1">
    <source>
        <dbReference type="ARBA" id="ARBA00023117"/>
    </source>
</evidence>
<organism evidence="3 4">
    <name type="scientific">Rhizophagus irregularis (strain DAOM 197198w)</name>
    <name type="common">Glomus intraradices</name>
    <dbReference type="NCBI Taxonomy" id="1432141"/>
    <lineage>
        <taxon>Eukaryota</taxon>
        <taxon>Fungi</taxon>
        <taxon>Fungi incertae sedis</taxon>
        <taxon>Mucoromycota</taxon>
        <taxon>Glomeromycotina</taxon>
        <taxon>Glomeromycetes</taxon>
        <taxon>Glomerales</taxon>
        <taxon>Glomeraceae</taxon>
        <taxon>Rhizophagus</taxon>
    </lineage>
</organism>
<evidence type="ECO:0000313" key="3">
    <source>
        <dbReference type="EMBL" id="EXX52560.1"/>
    </source>
</evidence>
<keyword evidence="1" id="KW-0103">Bromodomain</keyword>
<dbReference type="InterPro" id="IPR001487">
    <property type="entry name" value="Bromodomain"/>
</dbReference>
<dbReference type="Pfam" id="PF00439">
    <property type="entry name" value="Bromodomain"/>
    <property type="match status" value="1"/>
</dbReference>
<dbReference type="AlphaFoldDB" id="A0A015IEZ0"/>
<dbReference type="SUPFAM" id="SSF47370">
    <property type="entry name" value="Bromodomain"/>
    <property type="match status" value="1"/>
</dbReference>
<protein>
    <recommendedName>
        <fullName evidence="2">Bromo domain-containing protein</fullName>
    </recommendedName>
</protein>
<dbReference type="Proteomes" id="UP000022910">
    <property type="component" value="Unassembled WGS sequence"/>
</dbReference>
<dbReference type="GO" id="GO:0006325">
    <property type="term" value="P:chromatin organization"/>
    <property type="evidence" value="ECO:0007669"/>
    <property type="project" value="UniProtKB-ARBA"/>
</dbReference>
<name>A0A015IEZ0_RHIIW</name>
<reference evidence="3 4" key="1">
    <citation type="submission" date="2014-02" db="EMBL/GenBank/DDBJ databases">
        <title>Single nucleus genome sequencing reveals high similarity among nuclei of an endomycorrhizal fungus.</title>
        <authorList>
            <person name="Lin K."/>
            <person name="Geurts R."/>
            <person name="Zhang Z."/>
            <person name="Limpens E."/>
            <person name="Saunders D.G."/>
            <person name="Mu D."/>
            <person name="Pang E."/>
            <person name="Cao H."/>
            <person name="Cha H."/>
            <person name="Lin T."/>
            <person name="Zhou Q."/>
            <person name="Shang Y."/>
            <person name="Li Y."/>
            <person name="Ivanov S."/>
            <person name="Sharma T."/>
            <person name="Velzen R.V."/>
            <person name="Ruijter N.D."/>
            <person name="Aanen D.K."/>
            <person name="Win J."/>
            <person name="Kamoun S."/>
            <person name="Bisseling T."/>
            <person name="Huang S."/>
        </authorList>
    </citation>
    <scope>NUCLEOTIDE SEQUENCE [LARGE SCALE GENOMIC DNA]</scope>
    <source>
        <strain evidence="4">DAOM197198w</strain>
    </source>
</reference>
<proteinExistence type="predicted"/>
<gene>
    <name evidence="3" type="ORF">RirG_251980</name>
</gene>
<evidence type="ECO:0000313" key="4">
    <source>
        <dbReference type="Proteomes" id="UP000022910"/>
    </source>
</evidence>
<sequence>MYPNQPKQTIALRKYLESLCLNEQVLSRELLLRLVTYMLDCFVTQAWCRPFIKPVDETSCIYRNIITPLMDLTTVEHNLWAGKYDVESFKFYDDLFIMHSNSIHNIQRSRFDAYVFFQFNNGISKPPHDLNKLDFALAQIGAKLPMKNLLMFVE</sequence>